<dbReference type="GO" id="GO:0016791">
    <property type="term" value="F:phosphatase activity"/>
    <property type="evidence" value="ECO:0007669"/>
    <property type="project" value="TreeGrafter"/>
</dbReference>
<keyword evidence="3" id="KW-0812">Transmembrane</keyword>
<feature type="coiled-coil region" evidence="2">
    <location>
        <begin position="283"/>
        <end position="314"/>
    </location>
</feature>
<dbReference type="InterPro" id="IPR001932">
    <property type="entry name" value="PPM-type_phosphatase-like_dom"/>
</dbReference>
<dbReference type="InterPro" id="IPR052016">
    <property type="entry name" value="Bact_Sigma-Reg"/>
</dbReference>
<evidence type="ECO:0000256" key="2">
    <source>
        <dbReference type="SAM" id="Coils"/>
    </source>
</evidence>
<dbReference type="PANTHER" id="PTHR43156">
    <property type="entry name" value="STAGE II SPORULATION PROTEIN E-RELATED"/>
    <property type="match status" value="1"/>
</dbReference>
<feature type="transmembrane region" description="Helical" evidence="3">
    <location>
        <begin position="21"/>
        <end position="40"/>
    </location>
</feature>
<name>A0A6A7K4U8_9FIRM</name>
<dbReference type="EMBL" id="WHNX01000002">
    <property type="protein sequence ID" value="MPW24401.1"/>
    <property type="molecule type" value="Genomic_DNA"/>
</dbReference>
<feature type="transmembrane region" description="Helical" evidence="3">
    <location>
        <begin position="92"/>
        <end position="109"/>
    </location>
</feature>
<protein>
    <submittedName>
        <fullName evidence="5">SpoIIE family protein phosphatase</fullName>
    </submittedName>
</protein>
<keyword evidence="1" id="KW-0378">Hydrolase</keyword>
<reference evidence="5 6" key="1">
    <citation type="submission" date="2019-10" db="EMBL/GenBank/DDBJ databases">
        <title>Alkalibaculum tamaniensis sp.nov., a new alkaliphilic acetogen, isolated on methoxylated aromatics from a mud volcano.</title>
        <authorList>
            <person name="Khomyakova M.A."/>
            <person name="Merkel A.Y."/>
            <person name="Bonch-Osmolovskaya E.A."/>
            <person name="Slobodkin A.I."/>
        </authorList>
    </citation>
    <scope>NUCLEOTIDE SEQUENCE [LARGE SCALE GENOMIC DNA]</scope>
    <source>
        <strain evidence="5 6">M08DMB</strain>
    </source>
</reference>
<feature type="transmembrane region" description="Helical" evidence="3">
    <location>
        <begin position="198"/>
        <end position="215"/>
    </location>
</feature>
<evidence type="ECO:0000256" key="1">
    <source>
        <dbReference type="ARBA" id="ARBA00022801"/>
    </source>
</evidence>
<dbReference type="Gene3D" id="3.60.40.10">
    <property type="entry name" value="PPM-type phosphatase domain"/>
    <property type="match status" value="1"/>
</dbReference>
<dbReference type="Pfam" id="PF07228">
    <property type="entry name" value="SpoIIE"/>
    <property type="match status" value="1"/>
</dbReference>
<keyword evidence="3" id="KW-1133">Transmembrane helix</keyword>
<dbReference type="Proteomes" id="UP000440004">
    <property type="component" value="Unassembled WGS sequence"/>
</dbReference>
<keyword evidence="2" id="KW-0175">Coiled coil</keyword>
<organism evidence="5 6">
    <name type="scientific">Alkalibaculum sporogenes</name>
    <dbReference type="NCBI Taxonomy" id="2655001"/>
    <lineage>
        <taxon>Bacteria</taxon>
        <taxon>Bacillati</taxon>
        <taxon>Bacillota</taxon>
        <taxon>Clostridia</taxon>
        <taxon>Eubacteriales</taxon>
        <taxon>Eubacteriaceae</taxon>
        <taxon>Alkalibaculum</taxon>
    </lineage>
</organism>
<evidence type="ECO:0000313" key="5">
    <source>
        <dbReference type="EMBL" id="MPW24401.1"/>
    </source>
</evidence>
<evidence type="ECO:0000256" key="3">
    <source>
        <dbReference type="SAM" id="Phobius"/>
    </source>
</evidence>
<dbReference type="InterPro" id="IPR033425">
    <property type="entry name" value="MASE3"/>
</dbReference>
<dbReference type="Pfam" id="PF17159">
    <property type="entry name" value="MASE3"/>
    <property type="match status" value="1"/>
</dbReference>
<feature type="transmembrane region" description="Helical" evidence="3">
    <location>
        <begin position="227"/>
        <end position="246"/>
    </location>
</feature>
<feature type="transmembrane region" description="Helical" evidence="3">
    <location>
        <begin position="159"/>
        <end position="178"/>
    </location>
</feature>
<feature type="transmembrane region" description="Helical" evidence="3">
    <location>
        <begin position="258"/>
        <end position="278"/>
    </location>
</feature>
<feature type="transmembrane region" description="Helical" evidence="3">
    <location>
        <begin position="56"/>
        <end position="80"/>
    </location>
</feature>
<keyword evidence="6" id="KW-1185">Reference proteome</keyword>
<dbReference type="RefSeq" id="WP_152800855.1">
    <property type="nucleotide sequence ID" value="NZ_WHNX01000002.1"/>
</dbReference>
<feature type="domain" description="PPM-type phosphatase" evidence="4">
    <location>
        <begin position="337"/>
        <end position="564"/>
    </location>
</feature>
<gene>
    <name evidence="5" type="ORF">GC105_01165</name>
</gene>
<proteinExistence type="predicted"/>
<feature type="transmembrane region" description="Helical" evidence="3">
    <location>
        <begin position="129"/>
        <end position="147"/>
    </location>
</feature>
<comment type="caution">
    <text evidence="5">The sequence shown here is derived from an EMBL/GenBank/DDBJ whole genome shotgun (WGS) entry which is preliminary data.</text>
</comment>
<dbReference type="SMART" id="SM00331">
    <property type="entry name" value="PP2C_SIG"/>
    <property type="match status" value="1"/>
</dbReference>
<evidence type="ECO:0000259" key="4">
    <source>
        <dbReference type="SMART" id="SM00331"/>
    </source>
</evidence>
<dbReference type="PANTHER" id="PTHR43156:SF2">
    <property type="entry name" value="STAGE II SPORULATION PROTEIN E"/>
    <property type="match status" value="1"/>
</dbReference>
<dbReference type="AlphaFoldDB" id="A0A6A7K4U8"/>
<keyword evidence="3" id="KW-0472">Membrane</keyword>
<sequence length="565" mass="65463">MDTKVEDMSKSYLSQIFIKFSNYRLIIVSFFISSAIFYFIRYLENHIYRVFDTTNYLVFHTIVEFASIVMYISSFLIIYYVGERDTRLRMKVLAGVLLFVGCVDFWHTFSYNGMPGLFIPSSSQTATAFWIVGRLGFAGGILISSFISLRVKVRFVNRWIIAALPLVLSVFCLVYVSYFPFPTLFIEGEGLTNTKHLFEYLIILMLVASFVNFCIEYKKEKSSILSLFISALIISIFSELAFLSYASVYDTYNLLGHIYKLIAAYMIFKVLFIFNINYPYGRLDRAEKEISMYANNLEQLVDQRTEEVNIANQQLLSDLEYAKTIQKAIMPIKHEKYENLEVYSEYIPYEKIGGDYYGFKDLNDEYLAFYIGDVAGHGVPAAMMTIFIKQTIITEKIYQSGIKEIYSPKEVMTNLYNEYNQTDFPLEMYAVMVYGLYNKKTNSMIYSSAGLNTYPLLYEGNGKVRALEHTGFPICKFDKNYQPEFNDYFVEMNKGNKVLFYTDGIVEVTNIKGDSFGENKLMEILSENGHMSPKEISKEILNELNKFTEGVKLNDDVHYFIMQVN</sequence>
<evidence type="ECO:0000313" key="6">
    <source>
        <dbReference type="Proteomes" id="UP000440004"/>
    </source>
</evidence>
<accession>A0A6A7K4U8</accession>
<dbReference type="InterPro" id="IPR036457">
    <property type="entry name" value="PPM-type-like_dom_sf"/>
</dbReference>